<comment type="subunit">
    <text evidence="12">Homodimer.</text>
</comment>
<feature type="zinc finger region" description="CR-type" evidence="13">
    <location>
        <begin position="140"/>
        <end position="222"/>
    </location>
</feature>
<dbReference type="HAMAP" id="MF_01152">
    <property type="entry name" value="DnaJ"/>
    <property type="match status" value="1"/>
</dbReference>
<keyword evidence="7 12" id="KW-0346">Stress response</keyword>
<organism evidence="16 17">
    <name type="scientific">Williamwhitmania taraxaci</name>
    <dbReference type="NCBI Taxonomy" id="1640674"/>
    <lineage>
        <taxon>Bacteria</taxon>
        <taxon>Pseudomonadati</taxon>
        <taxon>Bacteroidota</taxon>
        <taxon>Bacteroidia</taxon>
        <taxon>Bacteroidales</taxon>
        <taxon>Williamwhitmaniaceae</taxon>
        <taxon>Williamwhitmania</taxon>
    </lineage>
</organism>
<evidence type="ECO:0000256" key="2">
    <source>
        <dbReference type="ARBA" id="ARBA00022705"/>
    </source>
</evidence>
<comment type="function">
    <text evidence="9 12">Participates actively in the response to hyperosmotic and heat shock by preventing the aggregation of stress-denatured proteins and by disaggregating proteins, also in an autonomous, DnaK-independent fashion. Unfolded proteins bind initially to DnaJ; upon interaction with the DnaJ-bound protein, DnaK hydrolyzes its bound ATP, resulting in the formation of a stable complex. GrpE releases ADP from DnaK; ATP binding to DnaK triggers the release of the substrate protein, thus completing the reaction cycle. Several rounds of ATP-dependent interactions between DnaJ, DnaK and GrpE are required for fully efficient folding. Also involved, together with DnaK and GrpE, in the DNA replication of plasmids through activation of initiation proteins.</text>
</comment>
<evidence type="ECO:0000256" key="12">
    <source>
        <dbReference type="HAMAP-Rule" id="MF_01152"/>
    </source>
</evidence>
<evidence type="ECO:0000313" key="16">
    <source>
        <dbReference type="EMBL" id="SDB91586.1"/>
    </source>
</evidence>
<dbReference type="InterPro" id="IPR018253">
    <property type="entry name" value="DnaJ_domain_CS"/>
</dbReference>
<dbReference type="CDD" id="cd06257">
    <property type="entry name" value="DnaJ"/>
    <property type="match status" value="1"/>
</dbReference>
<dbReference type="GO" id="GO:0005737">
    <property type="term" value="C:cytoplasm"/>
    <property type="evidence" value="ECO:0007669"/>
    <property type="project" value="UniProtKB-SubCell"/>
</dbReference>
<dbReference type="PANTHER" id="PTHR43096">
    <property type="entry name" value="DNAJ HOMOLOG 1, MITOCHONDRIAL-RELATED"/>
    <property type="match status" value="1"/>
</dbReference>
<dbReference type="GO" id="GO:0009408">
    <property type="term" value="P:response to heat"/>
    <property type="evidence" value="ECO:0007669"/>
    <property type="project" value="InterPro"/>
</dbReference>
<comment type="cofactor">
    <cofactor evidence="12">
        <name>Zn(2+)</name>
        <dbReference type="ChEBI" id="CHEBI:29105"/>
    </cofactor>
    <text evidence="12">Binds 2 Zn(2+) ions per monomer.</text>
</comment>
<evidence type="ECO:0000256" key="3">
    <source>
        <dbReference type="ARBA" id="ARBA00022723"/>
    </source>
</evidence>
<dbReference type="NCBIfam" id="NF008035">
    <property type="entry name" value="PRK10767.1"/>
    <property type="match status" value="1"/>
</dbReference>
<dbReference type="Pfam" id="PF01556">
    <property type="entry name" value="DnaJ_C"/>
    <property type="match status" value="1"/>
</dbReference>
<evidence type="ECO:0000256" key="11">
    <source>
        <dbReference type="ARBA" id="ARBA00067609"/>
    </source>
</evidence>
<feature type="binding site" evidence="12">
    <location>
        <position position="156"/>
    </location>
    <ligand>
        <name>Zn(2+)</name>
        <dbReference type="ChEBI" id="CHEBI:29105"/>
        <label>1</label>
    </ligand>
</feature>
<dbReference type="InterPro" id="IPR001623">
    <property type="entry name" value="DnaJ_domain"/>
</dbReference>
<feature type="binding site" evidence="12">
    <location>
        <position position="170"/>
    </location>
    <ligand>
        <name>Zn(2+)</name>
        <dbReference type="ChEBI" id="CHEBI:29105"/>
        <label>2</label>
    </ligand>
</feature>
<comment type="similarity">
    <text evidence="10 12">Belongs to the DnaJ family.</text>
</comment>
<dbReference type="InterPro" id="IPR036869">
    <property type="entry name" value="J_dom_sf"/>
</dbReference>
<feature type="binding site" evidence="12">
    <location>
        <position position="173"/>
    </location>
    <ligand>
        <name>Zn(2+)</name>
        <dbReference type="ChEBI" id="CHEBI:29105"/>
        <label>2</label>
    </ligand>
</feature>
<comment type="domain">
    <text evidence="12">The J domain is necessary and sufficient to stimulate DnaK ATPase activity. Zinc center 1 plays an important role in the autonomous, DnaK-independent chaperone activity of DnaJ. Zinc center 2 is essential for interaction with DnaK and for DnaJ activity.</text>
</comment>
<dbReference type="SMART" id="SM00271">
    <property type="entry name" value="DnaJ"/>
    <property type="match status" value="1"/>
</dbReference>
<evidence type="ECO:0000256" key="1">
    <source>
        <dbReference type="ARBA" id="ARBA00022490"/>
    </source>
</evidence>
<dbReference type="Pfam" id="PF00226">
    <property type="entry name" value="DnaJ"/>
    <property type="match status" value="1"/>
</dbReference>
<dbReference type="FunFam" id="1.10.287.110:FF:000034">
    <property type="entry name" value="Chaperone protein DnaJ"/>
    <property type="match status" value="1"/>
</dbReference>
<evidence type="ECO:0000256" key="6">
    <source>
        <dbReference type="ARBA" id="ARBA00022833"/>
    </source>
</evidence>
<dbReference type="AlphaFoldDB" id="A0A1G6HDT1"/>
<evidence type="ECO:0000256" key="4">
    <source>
        <dbReference type="ARBA" id="ARBA00022737"/>
    </source>
</evidence>
<evidence type="ECO:0000256" key="8">
    <source>
        <dbReference type="ARBA" id="ARBA00023186"/>
    </source>
</evidence>
<dbReference type="GO" id="GO:0031072">
    <property type="term" value="F:heat shock protein binding"/>
    <property type="evidence" value="ECO:0007669"/>
    <property type="project" value="InterPro"/>
</dbReference>
<evidence type="ECO:0000259" key="14">
    <source>
        <dbReference type="PROSITE" id="PS50076"/>
    </source>
</evidence>
<dbReference type="RefSeq" id="WP_092435979.1">
    <property type="nucleotide sequence ID" value="NZ_FMYP01000009.1"/>
</dbReference>
<evidence type="ECO:0000256" key="5">
    <source>
        <dbReference type="ARBA" id="ARBA00022771"/>
    </source>
</evidence>
<dbReference type="FunFam" id="2.10.230.10:FF:000002">
    <property type="entry name" value="Molecular chaperone DnaJ"/>
    <property type="match status" value="1"/>
</dbReference>
<dbReference type="GO" id="GO:0042026">
    <property type="term" value="P:protein refolding"/>
    <property type="evidence" value="ECO:0007669"/>
    <property type="project" value="TreeGrafter"/>
</dbReference>
<dbReference type="GO" id="GO:0006260">
    <property type="term" value="P:DNA replication"/>
    <property type="evidence" value="ECO:0007669"/>
    <property type="project" value="UniProtKB-KW"/>
</dbReference>
<evidence type="ECO:0000256" key="9">
    <source>
        <dbReference type="ARBA" id="ARBA00053423"/>
    </source>
</evidence>
<dbReference type="PROSITE" id="PS00636">
    <property type="entry name" value="DNAJ_1"/>
    <property type="match status" value="1"/>
</dbReference>
<dbReference type="SUPFAM" id="SSF49493">
    <property type="entry name" value="HSP40/DnaJ peptide-binding domain"/>
    <property type="match status" value="2"/>
</dbReference>
<feature type="binding site" evidence="12">
    <location>
        <position position="213"/>
    </location>
    <ligand>
        <name>Zn(2+)</name>
        <dbReference type="ChEBI" id="CHEBI:29105"/>
        <label>1</label>
    </ligand>
</feature>
<feature type="domain" description="J" evidence="14">
    <location>
        <begin position="5"/>
        <end position="70"/>
    </location>
</feature>
<dbReference type="PRINTS" id="PR00625">
    <property type="entry name" value="JDOMAIN"/>
</dbReference>
<feature type="binding site" evidence="12">
    <location>
        <position position="199"/>
    </location>
    <ligand>
        <name>Zn(2+)</name>
        <dbReference type="ChEBI" id="CHEBI:29105"/>
        <label>2</label>
    </ligand>
</feature>
<protein>
    <recommendedName>
        <fullName evidence="11 12">Chaperone protein DnaJ</fullName>
    </recommendedName>
</protein>
<dbReference type="InterPro" id="IPR002939">
    <property type="entry name" value="DnaJ_C"/>
</dbReference>
<dbReference type="NCBIfam" id="NF010882">
    <property type="entry name" value="PRK14289.1"/>
    <property type="match status" value="1"/>
</dbReference>
<accession>A0A1G6HDT1</accession>
<feature type="repeat" description="CXXCXGXG motif" evidence="12">
    <location>
        <begin position="153"/>
        <end position="160"/>
    </location>
</feature>
<name>A0A1G6HDT1_9BACT</name>
<dbReference type="Gene3D" id="2.60.260.20">
    <property type="entry name" value="Urease metallochaperone UreE, N-terminal domain"/>
    <property type="match status" value="2"/>
</dbReference>
<dbReference type="PROSITE" id="PS51188">
    <property type="entry name" value="ZF_CR"/>
    <property type="match status" value="1"/>
</dbReference>
<dbReference type="Gene3D" id="2.10.230.10">
    <property type="entry name" value="Heat shock protein DnaJ, cysteine-rich domain"/>
    <property type="match status" value="1"/>
</dbReference>
<dbReference type="GO" id="GO:0008270">
    <property type="term" value="F:zinc ion binding"/>
    <property type="evidence" value="ECO:0007669"/>
    <property type="project" value="UniProtKB-UniRule"/>
</dbReference>
<feature type="repeat" description="CXXCXGXG motif" evidence="12">
    <location>
        <begin position="170"/>
        <end position="177"/>
    </location>
</feature>
<dbReference type="OrthoDB" id="9779889at2"/>
<feature type="domain" description="CR-type" evidence="15">
    <location>
        <begin position="140"/>
        <end position="222"/>
    </location>
</feature>
<dbReference type="EMBL" id="FMYP01000009">
    <property type="protein sequence ID" value="SDB91586.1"/>
    <property type="molecule type" value="Genomic_DNA"/>
</dbReference>
<dbReference type="SUPFAM" id="SSF57938">
    <property type="entry name" value="DnaJ/Hsp40 cysteine-rich domain"/>
    <property type="match status" value="1"/>
</dbReference>
<evidence type="ECO:0000259" key="15">
    <source>
        <dbReference type="PROSITE" id="PS51188"/>
    </source>
</evidence>
<reference evidence="16 17" key="1">
    <citation type="submission" date="2016-09" db="EMBL/GenBank/DDBJ databases">
        <authorList>
            <person name="Capua I."/>
            <person name="De Benedictis P."/>
            <person name="Joannis T."/>
            <person name="Lombin L.H."/>
            <person name="Cattoli G."/>
        </authorList>
    </citation>
    <scope>NUCLEOTIDE SEQUENCE [LARGE SCALE GENOMIC DNA]</scope>
    <source>
        <strain evidence="16 17">A7P-90m</strain>
    </source>
</reference>
<evidence type="ECO:0000256" key="10">
    <source>
        <dbReference type="ARBA" id="ARBA00061004"/>
    </source>
</evidence>
<dbReference type="Gene3D" id="1.10.287.110">
    <property type="entry name" value="DnaJ domain"/>
    <property type="match status" value="1"/>
</dbReference>
<dbReference type="PANTHER" id="PTHR43096:SF48">
    <property type="entry name" value="CHAPERONE PROTEIN DNAJ"/>
    <property type="match status" value="1"/>
</dbReference>
<dbReference type="Pfam" id="PF00684">
    <property type="entry name" value="DnaJ_CXXCXGXG"/>
    <property type="match status" value="1"/>
</dbReference>
<dbReference type="NCBIfam" id="TIGR02349">
    <property type="entry name" value="DnaJ_bact"/>
    <property type="match status" value="1"/>
</dbReference>
<keyword evidence="6 12" id="KW-0862">Zinc</keyword>
<dbReference type="Proteomes" id="UP000199452">
    <property type="component" value="Unassembled WGS sequence"/>
</dbReference>
<keyword evidence="2 12" id="KW-0235">DNA replication</keyword>
<feature type="repeat" description="CXXCXGXG motif" evidence="12">
    <location>
        <begin position="210"/>
        <end position="217"/>
    </location>
</feature>
<keyword evidence="8 12" id="KW-0143">Chaperone</keyword>
<keyword evidence="1 12" id="KW-0963">Cytoplasm</keyword>
<dbReference type="InterPro" id="IPR008971">
    <property type="entry name" value="HSP40/DnaJ_pept-bd"/>
</dbReference>
<feature type="binding site" evidence="12">
    <location>
        <position position="210"/>
    </location>
    <ligand>
        <name>Zn(2+)</name>
        <dbReference type="ChEBI" id="CHEBI:29105"/>
        <label>1</label>
    </ligand>
</feature>
<dbReference type="SUPFAM" id="SSF46565">
    <property type="entry name" value="Chaperone J-domain"/>
    <property type="match status" value="1"/>
</dbReference>
<dbReference type="InterPro" id="IPR036410">
    <property type="entry name" value="HSP_DnaJ_Cys-rich_dom_sf"/>
</dbReference>
<dbReference type="GO" id="GO:0051082">
    <property type="term" value="F:unfolded protein binding"/>
    <property type="evidence" value="ECO:0007669"/>
    <property type="project" value="UniProtKB-UniRule"/>
</dbReference>
<dbReference type="STRING" id="1640674.SAMN05216323_100919"/>
<keyword evidence="4 12" id="KW-0677">Repeat</keyword>
<evidence type="ECO:0000313" key="17">
    <source>
        <dbReference type="Proteomes" id="UP000199452"/>
    </source>
</evidence>
<feature type="binding site" evidence="12">
    <location>
        <position position="196"/>
    </location>
    <ligand>
        <name>Zn(2+)</name>
        <dbReference type="ChEBI" id="CHEBI:29105"/>
        <label>2</label>
    </ligand>
</feature>
<evidence type="ECO:0000256" key="13">
    <source>
        <dbReference type="PROSITE-ProRule" id="PRU00546"/>
    </source>
</evidence>
<dbReference type="FunFam" id="2.60.260.20:FF:000005">
    <property type="entry name" value="Chaperone protein dnaJ 1, mitochondrial"/>
    <property type="match status" value="1"/>
</dbReference>
<keyword evidence="3 12" id="KW-0479">Metal-binding</keyword>
<comment type="subcellular location">
    <subcellularLocation>
        <location evidence="12">Cytoplasm</location>
    </subcellularLocation>
</comment>
<gene>
    <name evidence="12" type="primary">dnaJ</name>
    <name evidence="16" type="ORF">SAMN05216323_100919</name>
</gene>
<keyword evidence="5 12" id="KW-0863">Zinc-finger</keyword>
<dbReference type="GO" id="GO:0005524">
    <property type="term" value="F:ATP binding"/>
    <property type="evidence" value="ECO:0007669"/>
    <property type="project" value="InterPro"/>
</dbReference>
<dbReference type="CDD" id="cd10747">
    <property type="entry name" value="DnaJ_C"/>
    <property type="match status" value="1"/>
</dbReference>
<proteinExistence type="inferred from homology"/>
<sequence>MTKRDYYEILGISKSASAADIKKAYRQMALKYHPDKNPGDKASEDKFKEAAQAYEVLSDDNKRARYDQYGHAGVGGAGGGGGFSGGGMNMDDIFSHFGDIFGGHFGGFSSGGSRGGGRRVNRGSDLRIKVKLNLSEVANGVEKKIKVNKHVECKKCSGTGAEDGSGSSTCNTCRGAGQVTRISNTILGQMQTASVCPTCGGEGKIVTNPCKACNGDGLVRGEEVIEIRIPAGVGEGMQLSVSGKGNAARRGGMNGDLLVIIEEEPHPELIRDGNDIIHNLFVSFPNATLGATVEVPTVDGKVKIKVDPGTQPGKILRLRGKGIPDVNGYGRGDLLVHINVWVPKKLTKEEEKFVEKMAESENFIPNPDANDKNIFERMKNFFS</sequence>
<dbReference type="CDD" id="cd10719">
    <property type="entry name" value="DnaJ_zf"/>
    <property type="match status" value="1"/>
</dbReference>
<keyword evidence="17" id="KW-1185">Reference proteome</keyword>
<dbReference type="InterPro" id="IPR012724">
    <property type="entry name" value="DnaJ"/>
</dbReference>
<dbReference type="PROSITE" id="PS50076">
    <property type="entry name" value="DNAJ_2"/>
    <property type="match status" value="1"/>
</dbReference>
<dbReference type="InterPro" id="IPR001305">
    <property type="entry name" value="HSP_DnaJ_Cys-rich_dom"/>
</dbReference>
<evidence type="ECO:0000256" key="7">
    <source>
        <dbReference type="ARBA" id="ARBA00023016"/>
    </source>
</evidence>
<feature type="binding site" evidence="12">
    <location>
        <position position="153"/>
    </location>
    <ligand>
        <name>Zn(2+)</name>
        <dbReference type="ChEBI" id="CHEBI:29105"/>
        <label>1</label>
    </ligand>
</feature>
<feature type="repeat" description="CXXCXGXG motif" evidence="12">
    <location>
        <begin position="196"/>
        <end position="203"/>
    </location>
</feature>